<dbReference type="Pfam" id="PF17946">
    <property type="entry name" value="RecC_C"/>
    <property type="match status" value="1"/>
</dbReference>
<evidence type="ECO:0000256" key="5">
    <source>
        <dbReference type="ARBA" id="ARBA00022806"/>
    </source>
</evidence>
<comment type="similarity">
    <text evidence="10">Belongs to the RecC family.</text>
</comment>
<gene>
    <name evidence="10" type="primary">recC</name>
    <name evidence="12" type="ORF">DFQ45_10133</name>
</gene>
<dbReference type="GO" id="GO:0003677">
    <property type="term" value="F:DNA binding"/>
    <property type="evidence" value="ECO:0007669"/>
    <property type="project" value="UniProtKB-UniRule"/>
</dbReference>
<dbReference type="Pfam" id="PF04257">
    <property type="entry name" value="Exonuc_V_gamma"/>
    <property type="match status" value="1"/>
</dbReference>
<dbReference type="PANTHER" id="PTHR30591">
    <property type="entry name" value="RECBCD ENZYME SUBUNIT RECC"/>
    <property type="match status" value="1"/>
</dbReference>
<dbReference type="InterPro" id="IPR011335">
    <property type="entry name" value="Restrct_endonuc-II-like"/>
</dbReference>
<evidence type="ECO:0000313" key="13">
    <source>
        <dbReference type="Proteomes" id="UP000294575"/>
    </source>
</evidence>
<keyword evidence="13" id="KW-1185">Reference proteome</keyword>
<keyword evidence="8 10" id="KW-0238">DNA-binding</keyword>
<dbReference type="Proteomes" id="UP000294575">
    <property type="component" value="Unassembled WGS sequence"/>
</dbReference>
<name>A0A4R6U5W4_9GAMM</name>
<organism evidence="12 13">
    <name type="scientific">Thiopseudomonas denitrificans</name>
    <dbReference type="NCBI Taxonomy" id="1501432"/>
    <lineage>
        <taxon>Bacteria</taxon>
        <taxon>Pseudomonadati</taxon>
        <taxon>Pseudomonadota</taxon>
        <taxon>Gammaproteobacteria</taxon>
        <taxon>Pseudomonadales</taxon>
        <taxon>Pseudomonadaceae</taxon>
        <taxon>Thiopseudomonas</taxon>
    </lineage>
</organism>
<evidence type="ECO:0000259" key="11">
    <source>
        <dbReference type="Pfam" id="PF17946"/>
    </source>
</evidence>
<dbReference type="EMBL" id="SNYK01000001">
    <property type="protein sequence ID" value="TDQ39905.1"/>
    <property type="molecule type" value="Genomic_DNA"/>
</dbReference>
<dbReference type="PIRSF" id="PIRSF000980">
    <property type="entry name" value="RecC"/>
    <property type="match status" value="1"/>
</dbReference>
<dbReference type="Gene3D" id="3.40.50.300">
    <property type="entry name" value="P-loop containing nucleotide triphosphate hydrolases"/>
    <property type="match status" value="2"/>
</dbReference>
<dbReference type="InterPro" id="IPR027417">
    <property type="entry name" value="P-loop_NTPase"/>
</dbReference>
<dbReference type="InterPro" id="IPR013986">
    <property type="entry name" value="DExx_box_DNA_helicase_dom_sf"/>
</dbReference>
<dbReference type="Gene3D" id="3.40.50.10930">
    <property type="match status" value="1"/>
</dbReference>
<dbReference type="AlphaFoldDB" id="A0A4R6U5W4"/>
<evidence type="ECO:0000256" key="9">
    <source>
        <dbReference type="ARBA" id="ARBA00023204"/>
    </source>
</evidence>
<dbReference type="Gene3D" id="1.10.10.160">
    <property type="match status" value="1"/>
</dbReference>
<keyword evidence="7 10" id="KW-0067">ATP-binding</keyword>
<protein>
    <recommendedName>
        <fullName evidence="10">RecBCD enzyme subunit RecC</fullName>
    </recommendedName>
    <alternativeName>
        <fullName evidence="10">Exonuclease V subunit RecC</fullName>
        <shortName evidence="10">ExoV subunit RecC</shortName>
    </alternativeName>
    <alternativeName>
        <fullName evidence="10">Helicase/nuclease RecBCD subunit RecC</fullName>
    </alternativeName>
</protein>
<dbReference type="InterPro" id="IPR006697">
    <property type="entry name" value="RecC"/>
</dbReference>
<accession>A0A4R6U5W4</accession>
<keyword evidence="9 10" id="KW-0234">DNA repair</keyword>
<dbReference type="Gene3D" id="1.10.10.990">
    <property type="match status" value="1"/>
</dbReference>
<proteinExistence type="inferred from homology"/>
<dbReference type="RefSeq" id="WP_101496536.1">
    <property type="nucleotide sequence ID" value="NZ_LNJZ01000006.1"/>
</dbReference>
<keyword evidence="2 10" id="KW-0547">Nucleotide-binding</keyword>
<evidence type="ECO:0000256" key="1">
    <source>
        <dbReference type="ARBA" id="ARBA00022722"/>
    </source>
</evidence>
<dbReference type="SUPFAM" id="SSF52980">
    <property type="entry name" value="Restriction endonuclease-like"/>
    <property type="match status" value="1"/>
</dbReference>
<dbReference type="GO" id="GO:0000724">
    <property type="term" value="P:double-strand break repair via homologous recombination"/>
    <property type="evidence" value="ECO:0007669"/>
    <property type="project" value="UniProtKB-UniRule"/>
</dbReference>
<keyword evidence="5 10" id="KW-0347">Helicase</keyword>
<evidence type="ECO:0000256" key="4">
    <source>
        <dbReference type="ARBA" id="ARBA00022801"/>
    </source>
</evidence>
<comment type="caution">
    <text evidence="12">The sequence shown here is derived from an EMBL/GenBank/DDBJ whole genome shotgun (WGS) entry which is preliminary data.</text>
</comment>
<evidence type="ECO:0000256" key="7">
    <source>
        <dbReference type="ARBA" id="ARBA00022840"/>
    </source>
</evidence>
<dbReference type="HAMAP" id="MF_01486">
    <property type="entry name" value="RecC"/>
    <property type="match status" value="1"/>
</dbReference>
<feature type="domain" description="RecC C-terminal" evidence="11">
    <location>
        <begin position="856"/>
        <end position="1095"/>
    </location>
</feature>
<comment type="function">
    <text evidence="10">A helicase/nuclease that prepares dsDNA breaks (DSB) for recombinational DNA repair. Binds to DSBs and unwinds DNA via a highly rapid and processive ATP-dependent bidirectional helicase activity. Unwinds dsDNA until it encounters a Chi (crossover hotspot instigator) sequence from the 3' direction. Cuts ssDNA a few nucleotides 3' to the Chi site. The properties and activities of the enzyme are changed at Chi. The Chi-altered holoenzyme produces a long 3'-ssDNA overhang and facilitates RecA-binding to the ssDNA for homologous DNA recombination and repair. Holoenzyme degrades any linearized DNA that is unable to undergo homologous recombination. In the holoenzyme this subunit recognizes the wild-type Chi sequence, and when added to isolated RecB increases its ATP-dependent helicase processivity.</text>
</comment>
<evidence type="ECO:0000256" key="3">
    <source>
        <dbReference type="ARBA" id="ARBA00022763"/>
    </source>
</evidence>
<dbReference type="GO" id="GO:0009338">
    <property type="term" value="C:exodeoxyribonuclease V complex"/>
    <property type="evidence" value="ECO:0007669"/>
    <property type="project" value="InterPro"/>
</dbReference>
<dbReference type="GO" id="GO:0008854">
    <property type="term" value="F:exodeoxyribonuclease V activity"/>
    <property type="evidence" value="ECO:0007669"/>
    <property type="project" value="InterPro"/>
</dbReference>
<evidence type="ECO:0000256" key="6">
    <source>
        <dbReference type="ARBA" id="ARBA00022839"/>
    </source>
</evidence>
<dbReference type="GO" id="GO:0003678">
    <property type="term" value="F:DNA helicase activity"/>
    <property type="evidence" value="ECO:0007669"/>
    <property type="project" value="UniProtKB-UniRule"/>
</dbReference>
<reference evidence="12 13" key="1">
    <citation type="submission" date="2019-03" db="EMBL/GenBank/DDBJ databases">
        <title>Genomic Encyclopedia of Type Strains, Phase IV (KMG-IV): sequencing the most valuable type-strain genomes for metagenomic binning, comparative biology and taxonomic classification.</title>
        <authorList>
            <person name="Goeker M."/>
        </authorList>
    </citation>
    <scope>NUCLEOTIDE SEQUENCE [LARGE SCALE GENOMIC DNA]</scope>
    <source>
        <strain evidence="12 13">DSM 28679</strain>
    </source>
</reference>
<dbReference type="InterPro" id="IPR041500">
    <property type="entry name" value="RecC_C"/>
</dbReference>
<keyword evidence="1 10" id="KW-0540">Nuclease</keyword>
<evidence type="ECO:0000313" key="12">
    <source>
        <dbReference type="EMBL" id="TDQ39905.1"/>
    </source>
</evidence>
<keyword evidence="6 10" id="KW-0269">Exonuclease</keyword>
<dbReference type="NCBIfam" id="TIGR01450">
    <property type="entry name" value="recC"/>
    <property type="match status" value="1"/>
</dbReference>
<evidence type="ECO:0000256" key="10">
    <source>
        <dbReference type="HAMAP-Rule" id="MF_01486"/>
    </source>
</evidence>
<dbReference type="PANTHER" id="PTHR30591:SF1">
    <property type="entry name" value="RECBCD ENZYME SUBUNIT RECC"/>
    <property type="match status" value="1"/>
</dbReference>
<keyword evidence="4 10" id="KW-0378">Hydrolase</keyword>
<evidence type="ECO:0000256" key="2">
    <source>
        <dbReference type="ARBA" id="ARBA00022741"/>
    </source>
</evidence>
<comment type="miscellaneous">
    <text evidence="10">In the RecBCD complex, RecB has a slow 3'-5' helicase, an exonuclease activity and loads RecA onto ssDNA, RecD has a fast 5'-3' helicase activity, while RecC stimulates the ATPase and processivity of the RecB helicase and contributes to recognition of the Chi site.</text>
</comment>
<dbReference type="GO" id="GO:0005524">
    <property type="term" value="F:ATP binding"/>
    <property type="evidence" value="ECO:0007669"/>
    <property type="project" value="UniProtKB-UniRule"/>
</dbReference>
<evidence type="ECO:0000256" key="8">
    <source>
        <dbReference type="ARBA" id="ARBA00023125"/>
    </source>
</evidence>
<dbReference type="SUPFAM" id="SSF52540">
    <property type="entry name" value="P-loop containing nucleoside triphosphate hydrolases"/>
    <property type="match status" value="2"/>
</dbReference>
<comment type="subunit">
    <text evidence="10">Heterotrimer of RecB, RecC and RecD. All subunits contribute to DNA-binding.</text>
</comment>
<keyword evidence="3 10" id="KW-0227">DNA damage</keyword>
<sequence>MQEQACLTPGFMVIHANQMEQLRDVLVYWMKEHPLQPLEQEVILVQSNGMAQWLKHALAGENGLGIAASIGVSLPARFLWHCYRSVLTDEGVADNSPLDKANLVWRLMRLLPALLAEPHFVPLRRFLAQDTGQRKLYQLCQRIADIFDQYQVYRADWLTDWAAGIDRIDGRDGLLQLTPGTVATDEQIRLQTLAWQAQLWRSLLQDIGHEALNGSRASVHPRFVQALKSCDERPAGLPRRVIVFGISSLPAQTLEALAAMARFSQVILCVHNPCQYYWGDIVADRDLLRGSLARHQRRSGMPAELAAEELHQHAHPLLAAWGKQGRDYIALLQEHDNRDSYAAHFAEHRQQVDLFHEERPDSLLTRLHSDILNLRPLRETRELWPPVDVEQDESIRFHSAHSPQREVEVLHDQLLDRFARYPDLQPRDVIVMVPDIDRYAPHIQAVFGQFRPGQPRHLPFAVSDQGQRGQEPLLIALELLLQLPQLRVTRSHVLTLLDVPAVRSRFGVRADDLPLLQRWLDGAGVRWGLDAAQRASFGLPHGLQQNTWLFGLQRMLAGYAMGPAGTLEGIEPYGEVAGLEAAALGPLYLLFQALCRVEHELRTPRLPEQWGRVLYRLLDDFFAPDTQDEQLLVDQLQNALDSWLQACRDARFGTGEGDGHEATGTLPLDVVREAWLGELDNGRDSQRFLAGAINFCTLMPMRSIPFRMLCLLGMNDGDYPRIQPPLDFDLMAGSYRPGDRSRREDDRYLMLEALLAARQMLYISWVGRNVQDNSECTPSVLVAQLRDHLAQGWQSVDGSPLDEALTTEHGLQPFSAAYFSGQDARLFTHAAEWQVLHEPLTATAENGPLPALQQDEPLSGDALFRFVRRPVQQFFAQRFKVYLRHEAEEMQDDEPFALDALDSYAVKSRLLQAAGTGGTLLAGMQEEAARMQRSGELPMLDFGRQLVEQLVEPLTVQLEQYRQRLQTLVADETPLLLEAGGPSLRLQSWLGGVFRLAGDTGQAAVPVLVTGALRDSKKQWRWSRLLRPAFDHVLLHAAGLSVTTDIYGEDGQSRLKPMTREQACRQLDSWLAVYHEGMCRPLPVAFASAMAWLVQDAAGKSPEQCLQAAQAAYEGGFQSVGERDREAVLQRQFADFAALHAGGEFVSLAQQLYSWLVQLEPEFIAYPQEEYLA</sequence>
<dbReference type="OrthoDB" id="9762834at2"/>